<gene>
    <name evidence="1" type="ORF">JFN87_24155</name>
</gene>
<name>A0A940RXG6_9ACTN</name>
<dbReference type="EMBL" id="JAGIQL010000122">
    <property type="protein sequence ID" value="MBP0460555.1"/>
    <property type="molecule type" value="Genomic_DNA"/>
</dbReference>
<evidence type="ECO:0000313" key="2">
    <source>
        <dbReference type="Proteomes" id="UP000670475"/>
    </source>
</evidence>
<accession>A0A940RXG6</accession>
<protein>
    <submittedName>
        <fullName evidence="1">Uncharacterized protein</fullName>
    </submittedName>
</protein>
<evidence type="ECO:0000313" key="1">
    <source>
        <dbReference type="EMBL" id="MBP0460555.1"/>
    </source>
</evidence>
<dbReference type="Proteomes" id="UP000670475">
    <property type="component" value="Unassembled WGS sequence"/>
</dbReference>
<comment type="caution">
    <text evidence="1">The sequence shown here is derived from an EMBL/GenBank/DDBJ whole genome shotgun (WGS) entry which is preliminary data.</text>
</comment>
<reference evidence="1" key="1">
    <citation type="submission" date="2021-03" db="EMBL/GenBank/DDBJ databases">
        <title>Whole genome sequence of Streptomyces bomunensis MMS17-BM035.</title>
        <authorList>
            <person name="Lee J.H."/>
        </authorList>
    </citation>
    <scope>NUCLEOTIDE SEQUENCE</scope>
    <source>
        <strain evidence="1">MMS17-BM035</strain>
    </source>
</reference>
<dbReference type="RefSeq" id="WP_209343157.1">
    <property type="nucleotide sequence ID" value="NZ_JAGIQL010000122.1"/>
</dbReference>
<proteinExistence type="predicted"/>
<organism evidence="1 2">
    <name type="scientific">Streptomyces montanisoli</name>
    <dbReference type="NCBI Taxonomy" id="2798581"/>
    <lineage>
        <taxon>Bacteria</taxon>
        <taxon>Bacillati</taxon>
        <taxon>Actinomycetota</taxon>
        <taxon>Actinomycetes</taxon>
        <taxon>Kitasatosporales</taxon>
        <taxon>Streptomycetaceae</taxon>
        <taxon>Streptomyces</taxon>
    </lineage>
</organism>
<keyword evidence="2" id="KW-1185">Reference proteome</keyword>
<dbReference type="AlphaFoldDB" id="A0A940RXG6"/>
<sequence length="191" mass="20099">MVSVLALVGLAACGSGEQGKDRSRHWGKETTLERACGGIFDAASIRAVHGADAETEKVYVFSYLEYSRAELVKKLASGDDNETLFQCRLNDAEGRPLFTMSFRSSVGTGFPKGATADFRSLVGVLPSEVLDIDCGMPGKAPSLDGLLTAGPGVIDLPVRRAVLEHAGAKIVAAAHCPKHVVFPPVPVFVSG</sequence>